<comment type="caution">
    <text evidence="1">The sequence shown here is derived from an EMBL/GenBank/DDBJ whole genome shotgun (WGS) entry which is preliminary data.</text>
</comment>
<accession>A0ABV2REL6</accession>
<gene>
    <name evidence="1" type="ORF">ABIE19_002968</name>
</gene>
<dbReference type="Pfam" id="PF09866">
    <property type="entry name" value="DUF2093"/>
    <property type="match status" value="1"/>
</dbReference>
<protein>
    <recommendedName>
        <fullName evidence="3">DUF2093 domain-containing protein</fullName>
    </recommendedName>
</protein>
<dbReference type="Proteomes" id="UP001549313">
    <property type="component" value="Unassembled WGS sequence"/>
</dbReference>
<evidence type="ECO:0008006" key="3">
    <source>
        <dbReference type="Google" id="ProtNLM"/>
    </source>
</evidence>
<sequence>MPFITPMSTPASPSSALLHFGDGEFAVLQPGAFVRCAVSGVAIPLAALRYWSTERQEAYAGPLEYMKALRDA</sequence>
<keyword evidence="2" id="KW-1185">Reference proteome</keyword>
<evidence type="ECO:0000313" key="1">
    <source>
        <dbReference type="EMBL" id="MET4685019.1"/>
    </source>
</evidence>
<dbReference type="InterPro" id="IPR018661">
    <property type="entry name" value="DUF2093"/>
</dbReference>
<proteinExistence type="predicted"/>
<name>A0ABV2REL6_9CAUL</name>
<reference evidence="1 2" key="1">
    <citation type="submission" date="2024-06" db="EMBL/GenBank/DDBJ databases">
        <title>Sorghum-associated microbial communities from plants grown in Nebraska, USA.</title>
        <authorList>
            <person name="Schachtman D."/>
        </authorList>
    </citation>
    <scope>NUCLEOTIDE SEQUENCE [LARGE SCALE GENOMIC DNA]</scope>
    <source>
        <strain evidence="1 2">2814</strain>
    </source>
</reference>
<organism evidence="1 2">
    <name type="scientific">Brevundimonas faecalis</name>
    <dbReference type="NCBI Taxonomy" id="947378"/>
    <lineage>
        <taxon>Bacteria</taxon>
        <taxon>Pseudomonadati</taxon>
        <taxon>Pseudomonadota</taxon>
        <taxon>Alphaproteobacteria</taxon>
        <taxon>Caulobacterales</taxon>
        <taxon>Caulobacteraceae</taxon>
        <taxon>Brevundimonas</taxon>
    </lineage>
</organism>
<evidence type="ECO:0000313" key="2">
    <source>
        <dbReference type="Proteomes" id="UP001549313"/>
    </source>
</evidence>
<dbReference type="EMBL" id="JBEPTF010000004">
    <property type="protein sequence ID" value="MET4685019.1"/>
    <property type="molecule type" value="Genomic_DNA"/>
</dbReference>